<name>A0A084ADR4_LACLC</name>
<keyword evidence="2" id="KW-0813">Transport</keyword>
<evidence type="ECO:0000256" key="4">
    <source>
        <dbReference type="SAM" id="SignalP"/>
    </source>
</evidence>
<dbReference type="GO" id="GO:0055052">
    <property type="term" value="C:ATP-binding cassette (ABC) transporter complex, substrate-binding subunit-containing"/>
    <property type="evidence" value="ECO:0007669"/>
    <property type="project" value="TreeGrafter"/>
</dbReference>
<dbReference type="SUPFAM" id="SSF53850">
    <property type="entry name" value="Periplasmic binding protein-like II"/>
    <property type="match status" value="1"/>
</dbReference>
<evidence type="ECO:0000313" key="6">
    <source>
        <dbReference type="Proteomes" id="UP000028401"/>
    </source>
</evidence>
<gene>
    <name evidence="5" type="ORF">U725_00400</name>
</gene>
<dbReference type="PANTHER" id="PTHR30061">
    <property type="entry name" value="MALTOSE-BINDING PERIPLASMIC PROTEIN"/>
    <property type="match status" value="1"/>
</dbReference>
<dbReference type="GO" id="GO:0015768">
    <property type="term" value="P:maltose transport"/>
    <property type="evidence" value="ECO:0007669"/>
    <property type="project" value="TreeGrafter"/>
</dbReference>
<dbReference type="GO" id="GO:1901982">
    <property type="term" value="F:maltose binding"/>
    <property type="evidence" value="ECO:0007669"/>
    <property type="project" value="TreeGrafter"/>
</dbReference>
<feature type="signal peptide" evidence="4">
    <location>
        <begin position="1"/>
        <end position="21"/>
    </location>
</feature>
<evidence type="ECO:0000256" key="1">
    <source>
        <dbReference type="ARBA" id="ARBA00008520"/>
    </source>
</evidence>
<dbReference type="Proteomes" id="UP000028401">
    <property type="component" value="Unassembled WGS sequence"/>
</dbReference>
<accession>A0A084ADR4</accession>
<comment type="caution">
    <text evidence="5">The sequence shown here is derived from an EMBL/GenBank/DDBJ whole genome shotgun (WGS) entry which is preliminary data.</text>
</comment>
<reference evidence="5 6" key="1">
    <citation type="submission" date="2014-06" db="EMBL/GenBank/DDBJ databases">
        <title>Draft genome sequence of the putrescine producing strain Lactococcus lactis subsp cremoris GE214.</title>
        <authorList>
            <person name="Ladero V."/>
            <person name="Linares D.M."/>
            <person name="del Rio B."/>
            <person name="Mayo B."/>
            <person name="Martin M.C."/>
            <person name="Fernandez M."/>
            <person name="Alvarez M.A."/>
        </authorList>
    </citation>
    <scope>NUCLEOTIDE SEQUENCE [LARGE SCALE GENOMIC DNA]</scope>
    <source>
        <strain evidence="5 6">GE214</strain>
    </source>
</reference>
<dbReference type="InterPro" id="IPR006059">
    <property type="entry name" value="SBP"/>
</dbReference>
<comment type="similarity">
    <text evidence="1">Belongs to the bacterial solute-binding protein 1 family.</text>
</comment>
<dbReference type="EMBL" id="AZSI01000008">
    <property type="protein sequence ID" value="KEY63443.1"/>
    <property type="molecule type" value="Genomic_DNA"/>
</dbReference>
<dbReference type="GO" id="GO:0042956">
    <property type="term" value="P:maltodextrin transmembrane transport"/>
    <property type="evidence" value="ECO:0007669"/>
    <property type="project" value="TreeGrafter"/>
</dbReference>
<evidence type="ECO:0000256" key="2">
    <source>
        <dbReference type="ARBA" id="ARBA00022448"/>
    </source>
</evidence>
<dbReference type="PATRIC" id="fig|1415168.3.peg.416"/>
<dbReference type="Gene3D" id="3.40.190.10">
    <property type="entry name" value="Periplasmic binding protein-like II"/>
    <property type="match status" value="2"/>
</dbReference>
<dbReference type="PANTHER" id="PTHR30061:SF50">
    <property type="entry name" value="MALTOSE_MALTODEXTRIN-BINDING PERIPLASMIC PROTEIN"/>
    <property type="match status" value="1"/>
</dbReference>
<sequence>MKSWKKVALGGASVLALATLAACGSSASSNKSSSSSSSDSIKGTIRVYVDTQQKATYTDVAKGLTSKYPDLKVQIIANASGSANAKTDIAKDPSKYADVFAVPNDQLGDMADKGFISPVATKFADEIKNDNSKITVAGVTYKDKVYAFPKSTEAQVLFYNKSKLSADDVKSWDTMTSKAVFATDFTNAYNFYPVFFSAGTQLFGASGEDVTGTNVASDKGVTAMKWFADQKANKNVMQTSNALNQLQSGKADAIIDGPWDTANIKKILGDNFAVAPYPTITLNGEQKQLEAFQGIKGFAVNSATKDQAASQTVAQYLTTKAAQLKLFNSQGDVPTNLDAQKDDAVKSSDATKAVITMAKEGNSVVMPKLPQMATFWNNAAPLINGAYTGSIKATDYQAQLQKFQDSISK</sequence>
<keyword evidence="3 4" id="KW-0732">Signal</keyword>
<protein>
    <submittedName>
        <fullName evidence="5">Maltose ABC transporter substrate binding protein</fullName>
    </submittedName>
</protein>
<evidence type="ECO:0000313" key="5">
    <source>
        <dbReference type="EMBL" id="KEY63443.1"/>
    </source>
</evidence>
<dbReference type="CDD" id="cd13655">
    <property type="entry name" value="PBP2_oligosaccharide_1"/>
    <property type="match status" value="1"/>
</dbReference>
<evidence type="ECO:0000256" key="3">
    <source>
        <dbReference type="ARBA" id="ARBA00022729"/>
    </source>
</evidence>
<feature type="chain" id="PRO_5039574777" evidence="4">
    <location>
        <begin position="22"/>
        <end position="409"/>
    </location>
</feature>
<dbReference type="PROSITE" id="PS51257">
    <property type="entry name" value="PROKAR_LIPOPROTEIN"/>
    <property type="match status" value="1"/>
</dbReference>
<dbReference type="RefSeq" id="WP_042747722.1">
    <property type="nucleotide sequence ID" value="NZ_AZSI01000008.1"/>
</dbReference>
<proteinExistence type="inferred from homology"/>
<dbReference type="Pfam" id="PF13416">
    <property type="entry name" value="SBP_bac_8"/>
    <property type="match status" value="1"/>
</dbReference>
<organism evidence="5 6">
    <name type="scientific">Lactococcus cremoris subsp. cremoris GE214</name>
    <dbReference type="NCBI Taxonomy" id="1415168"/>
    <lineage>
        <taxon>Bacteria</taxon>
        <taxon>Bacillati</taxon>
        <taxon>Bacillota</taxon>
        <taxon>Bacilli</taxon>
        <taxon>Lactobacillales</taxon>
        <taxon>Streptococcaceae</taxon>
        <taxon>Lactococcus</taxon>
        <taxon>Lactococcus cremoris subsp. cremoris</taxon>
    </lineage>
</organism>
<dbReference type="AlphaFoldDB" id="A0A084ADR4"/>